<evidence type="ECO:0000256" key="6">
    <source>
        <dbReference type="ARBA" id="ARBA00023136"/>
    </source>
</evidence>
<keyword evidence="6 7" id="KW-0472">Membrane</keyword>
<feature type="transmembrane region" description="Helical" evidence="7">
    <location>
        <begin position="155"/>
        <end position="181"/>
    </location>
</feature>
<dbReference type="CDD" id="cd06261">
    <property type="entry name" value="TM_PBP2"/>
    <property type="match status" value="1"/>
</dbReference>
<dbReference type="RefSeq" id="WP_047754887.1">
    <property type="nucleotide sequence ID" value="NZ_CAJUHA010000023.1"/>
</dbReference>
<name>A0A0G2Z861_9BACT</name>
<dbReference type="InterPro" id="IPR035906">
    <property type="entry name" value="MetI-like_sf"/>
</dbReference>
<reference evidence="9 10" key="1">
    <citation type="submission" date="2015-04" db="EMBL/GenBank/DDBJ databases">
        <title>Complete Genome Sequence of Kosmotoga pacifica SLHLJ1.</title>
        <authorList>
            <person name="Jiang L.J."/>
            <person name="Shao Z.Z."/>
            <person name="Jebbar M."/>
        </authorList>
    </citation>
    <scope>NUCLEOTIDE SEQUENCE [LARGE SCALE GENOMIC DNA]</scope>
    <source>
        <strain evidence="9 10">SLHLJ1</strain>
    </source>
</reference>
<proteinExistence type="inferred from homology"/>
<feature type="transmembrane region" description="Helical" evidence="7">
    <location>
        <begin position="12"/>
        <end position="34"/>
    </location>
</feature>
<comment type="similarity">
    <text evidence="7">Belongs to the binding-protein-dependent transport system permease family.</text>
</comment>
<dbReference type="Pfam" id="PF00528">
    <property type="entry name" value="BPD_transp_1"/>
    <property type="match status" value="1"/>
</dbReference>
<keyword evidence="10" id="KW-1185">Reference proteome</keyword>
<dbReference type="InterPro" id="IPR051393">
    <property type="entry name" value="ABC_transporter_permease"/>
</dbReference>
<dbReference type="PATRIC" id="fig|1330330.3.peg.1604"/>
<dbReference type="KEGG" id="kpf:IX53_07930"/>
<comment type="subcellular location">
    <subcellularLocation>
        <location evidence="1 7">Cell membrane</location>
        <topology evidence="1 7">Multi-pass membrane protein</topology>
    </subcellularLocation>
</comment>
<dbReference type="STRING" id="1330330.IX53_07930"/>
<dbReference type="SUPFAM" id="SSF161098">
    <property type="entry name" value="MetI-like"/>
    <property type="match status" value="1"/>
</dbReference>
<evidence type="ECO:0000256" key="3">
    <source>
        <dbReference type="ARBA" id="ARBA00022475"/>
    </source>
</evidence>
<dbReference type="Gene3D" id="1.10.3720.10">
    <property type="entry name" value="MetI-like"/>
    <property type="match status" value="1"/>
</dbReference>
<keyword evidence="4 7" id="KW-0812">Transmembrane</keyword>
<evidence type="ECO:0000256" key="7">
    <source>
        <dbReference type="RuleBase" id="RU363032"/>
    </source>
</evidence>
<feature type="transmembrane region" description="Helical" evidence="7">
    <location>
        <begin position="202"/>
        <end position="223"/>
    </location>
</feature>
<keyword evidence="3" id="KW-1003">Cell membrane</keyword>
<dbReference type="PANTHER" id="PTHR30193:SF37">
    <property type="entry name" value="INNER MEMBRANE ABC TRANSPORTER PERMEASE PROTEIN YCJO"/>
    <property type="match status" value="1"/>
</dbReference>
<protein>
    <submittedName>
        <fullName evidence="9">Sugar ABC transporter permease</fullName>
    </submittedName>
</protein>
<feature type="transmembrane region" description="Helical" evidence="7">
    <location>
        <begin position="261"/>
        <end position="281"/>
    </location>
</feature>
<sequence>MNSVKRKGDLKYLIFFLTPSLIFLFLFQILPITYSLVLSFMQWNIRTPAVWIGLGNYANLFHDKEFWLSVWHTFQYILMYVPLVIIGGMILALLVNKKIKFQNFFKVSFFIPVISSWVAVSLIWKGLLNPKYGFINQILSWFGIQGPAWLFDPKWAMTAIVFASVWKDVGFIMVILLGGLSNIPKHLYEASVIDGATPWKQFWRITLPLLTPTLFFALMITLINSFQIFDQVWIMTNGGPAGATSVIVERIYRNAFSYSKMGYAAAMSWILFALIFGISFLQNRYQKKWVFYS</sequence>
<evidence type="ECO:0000259" key="8">
    <source>
        <dbReference type="PROSITE" id="PS50928"/>
    </source>
</evidence>
<evidence type="ECO:0000256" key="2">
    <source>
        <dbReference type="ARBA" id="ARBA00022448"/>
    </source>
</evidence>
<dbReference type="EMBL" id="CP011232">
    <property type="protein sequence ID" value="AKI97752.1"/>
    <property type="molecule type" value="Genomic_DNA"/>
</dbReference>
<gene>
    <name evidence="9" type="ORF">IX53_07930</name>
</gene>
<feature type="domain" description="ABC transmembrane type-1" evidence="8">
    <location>
        <begin position="70"/>
        <end position="282"/>
    </location>
</feature>
<evidence type="ECO:0000256" key="4">
    <source>
        <dbReference type="ARBA" id="ARBA00022692"/>
    </source>
</evidence>
<dbReference type="GO" id="GO:0005886">
    <property type="term" value="C:plasma membrane"/>
    <property type="evidence" value="ECO:0007669"/>
    <property type="project" value="UniProtKB-SubCell"/>
</dbReference>
<keyword evidence="5 7" id="KW-1133">Transmembrane helix</keyword>
<accession>A0A0G2Z861</accession>
<evidence type="ECO:0000313" key="10">
    <source>
        <dbReference type="Proteomes" id="UP000035159"/>
    </source>
</evidence>
<feature type="transmembrane region" description="Helical" evidence="7">
    <location>
        <begin position="107"/>
        <end position="124"/>
    </location>
</feature>
<dbReference type="Proteomes" id="UP000035159">
    <property type="component" value="Chromosome"/>
</dbReference>
<feature type="transmembrane region" description="Helical" evidence="7">
    <location>
        <begin position="74"/>
        <end position="95"/>
    </location>
</feature>
<evidence type="ECO:0000256" key="1">
    <source>
        <dbReference type="ARBA" id="ARBA00004651"/>
    </source>
</evidence>
<dbReference type="PROSITE" id="PS50928">
    <property type="entry name" value="ABC_TM1"/>
    <property type="match status" value="1"/>
</dbReference>
<dbReference type="PANTHER" id="PTHR30193">
    <property type="entry name" value="ABC TRANSPORTER PERMEASE PROTEIN"/>
    <property type="match status" value="1"/>
</dbReference>
<dbReference type="AlphaFoldDB" id="A0A0G2Z861"/>
<evidence type="ECO:0000256" key="5">
    <source>
        <dbReference type="ARBA" id="ARBA00022989"/>
    </source>
</evidence>
<dbReference type="GO" id="GO:0055085">
    <property type="term" value="P:transmembrane transport"/>
    <property type="evidence" value="ECO:0007669"/>
    <property type="project" value="InterPro"/>
</dbReference>
<keyword evidence="2 7" id="KW-0813">Transport</keyword>
<dbReference type="InterPro" id="IPR000515">
    <property type="entry name" value="MetI-like"/>
</dbReference>
<evidence type="ECO:0000313" key="9">
    <source>
        <dbReference type="EMBL" id="AKI97752.1"/>
    </source>
</evidence>
<dbReference type="OrthoDB" id="9777304at2"/>
<organism evidence="9 10">
    <name type="scientific">Kosmotoga pacifica</name>
    <dbReference type="NCBI Taxonomy" id="1330330"/>
    <lineage>
        <taxon>Bacteria</taxon>
        <taxon>Thermotogati</taxon>
        <taxon>Thermotogota</taxon>
        <taxon>Thermotogae</taxon>
        <taxon>Kosmotogales</taxon>
        <taxon>Kosmotogaceae</taxon>
        <taxon>Kosmotoga</taxon>
    </lineage>
</organism>